<dbReference type="Pfam" id="PF13637">
    <property type="entry name" value="Ank_4"/>
    <property type="match status" value="1"/>
</dbReference>
<dbReference type="GO" id="GO:0045944">
    <property type="term" value="P:positive regulation of transcription by RNA polymerase II"/>
    <property type="evidence" value="ECO:0007669"/>
    <property type="project" value="TreeGrafter"/>
</dbReference>
<dbReference type="PROSITE" id="PS50297">
    <property type="entry name" value="ANK_REP_REGION"/>
    <property type="match status" value="1"/>
</dbReference>
<keyword evidence="2" id="KW-0040">ANK repeat</keyword>
<dbReference type="PANTHER" id="PTHR24193:SF121">
    <property type="entry name" value="ADA2A-CONTAINING COMPLEX COMPONENT 3, ISOFORM D"/>
    <property type="match status" value="1"/>
</dbReference>
<proteinExistence type="predicted"/>
<keyword evidence="1" id="KW-0677">Repeat</keyword>
<dbReference type="GO" id="GO:0005634">
    <property type="term" value="C:nucleus"/>
    <property type="evidence" value="ECO:0007669"/>
    <property type="project" value="TreeGrafter"/>
</dbReference>
<dbReference type="EMBL" id="VSSQ01000589">
    <property type="protein sequence ID" value="MPL98094.1"/>
    <property type="molecule type" value="Genomic_DNA"/>
</dbReference>
<evidence type="ECO:0000313" key="3">
    <source>
        <dbReference type="EMBL" id="MPL98094.1"/>
    </source>
</evidence>
<sequence>MNKTLFACIIAIASIFFTCSINTLFAQEIVTKISNGEIEEVKALLAKGVNPNTKIHNETILAISIDGKFPEITTLLINAKGIKLNEWNILTQPERSWKYTALMKAVKFPDVVKQLLDKNVLIDLQDDWILWDGKLHESGGNTALMLAVGVPSFTYTESAKLLIDKGAKINIQNKLGYTALMLGVHNTEVSKILIDKGATLDTRTKHGETALMLAAGKYAEVVKMLIDKGANIQLRQSTFSSSPNALDYAAKEGNIEAAKLILKRAEELGIKKEIISAGLHWAVIADQLEMAKYLLDEGALVDGTDEYGKYTPLMETSMPEMVQLLISRGADVNARNNFNYTALHKAVSNYMKPDNKEKECDKILKMLFEKGADINAQDGNGTTPLMYAVQKMTPLKALIAKGADLNIQNKNGETALMHAVKGGLLKVILGGIPVVGGHMDAVKLLISKGADINLQDTWGKTALMHAAGGVNALGNKYGTYTEILGYLLEKGANIDTEDKEGFTALYWAQRYNRTKSAELLLAKGANPAKKYDKAADKSNITSGIVGIWEASIKMEGKIYKTRIVFNKDWSYSKGIMAPGNQWIPDGAGYNRYELRDGRIWLFNSLSMGAVIEWRFEGKDLVLNGEKYIKAAK</sequence>
<name>A0A644W2X7_9ZZZZ</name>
<accession>A0A644W2X7</accession>
<dbReference type="PANTHER" id="PTHR24193">
    <property type="entry name" value="ANKYRIN REPEAT PROTEIN"/>
    <property type="match status" value="1"/>
</dbReference>
<dbReference type="SUPFAM" id="SSF48403">
    <property type="entry name" value="Ankyrin repeat"/>
    <property type="match status" value="2"/>
</dbReference>
<dbReference type="AlphaFoldDB" id="A0A644W2X7"/>
<reference evidence="3" key="1">
    <citation type="submission" date="2019-08" db="EMBL/GenBank/DDBJ databases">
        <authorList>
            <person name="Kucharzyk K."/>
            <person name="Murdoch R.W."/>
            <person name="Higgins S."/>
            <person name="Loffler F."/>
        </authorList>
    </citation>
    <scope>NUCLEOTIDE SEQUENCE</scope>
</reference>
<gene>
    <name evidence="3" type="ORF">SDC9_44292</name>
</gene>
<dbReference type="GO" id="GO:0000976">
    <property type="term" value="F:transcription cis-regulatory region binding"/>
    <property type="evidence" value="ECO:0007669"/>
    <property type="project" value="TreeGrafter"/>
</dbReference>
<dbReference type="InterPro" id="IPR002110">
    <property type="entry name" value="Ankyrin_rpt"/>
</dbReference>
<comment type="caution">
    <text evidence="3">The sequence shown here is derived from an EMBL/GenBank/DDBJ whole genome shotgun (WGS) entry which is preliminary data.</text>
</comment>
<dbReference type="PROSITE" id="PS50088">
    <property type="entry name" value="ANK_REPEAT"/>
    <property type="match status" value="6"/>
</dbReference>
<protein>
    <submittedName>
        <fullName evidence="3">Uncharacterized protein</fullName>
    </submittedName>
</protein>
<evidence type="ECO:0000256" key="1">
    <source>
        <dbReference type="ARBA" id="ARBA00022737"/>
    </source>
</evidence>
<dbReference type="Gene3D" id="1.25.40.20">
    <property type="entry name" value="Ankyrin repeat-containing domain"/>
    <property type="match status" value="2"/>
</dbReference>
<dbReference type="InterPro" id="IPR050663">
    <property type="entry name" value="Ankyrin-SOCS_Box"/>
</dbReference>
<organism evidence="3">
    <name type="scientific">bioreactor metagenome</name>
    <dbReference type="NCBI Taxonomy" id="1076179"/>
    <lineage>
        <taxon>unclassified sequences</taxon>
        <taxon>metagenomes</taxon>
        <taxon>ecological metagenomes</taxon>
    </lineage>
</organism>
<dbReference type="Pfam" id="PF12796">
    <property type="entry name" value="Ank_2"/>
    <property type="match status" value="3"/>
</dbReference>
<dbReference type="SMART" id="SM00248">
    <property type="entry name" value="ANK"/>
    <property type="match status" value="13"/>
</dbReference>
<evidence type="ECO:0000256" key="2">
    <source>
        <dbReference type="ARBA" id="ARBA00023043"/>
    </source>
</evidence>
<dbReference type="InterPro" id="IPR036770">
    <property type="entry name" value="Ankyrin_rpt-contain_sf"/>
</dbReference>